<reference evidence="1" key="1">
    <citation type="submission" date="2021-03" db="EMBL/GenBank/DDBJ databases">
        <authorList>
            <consortium name="DOE Joint Genome Institute"/>
            <person name="Ahrendt S."/>
            <person name="Looney B.P."/>
            <person name="Miyauchi S."/>
            <person name="Morin E."/>
            <person name="Drula E."/>
            <person name="Courty P.E."/>
            <person name="Chicoki N."/>
            <person name="Fauchery L."/>
            <person name="Kohler A."/>
            <person name="Kuo A."/>
            <person name="Labutti K."/>
            <person name="Pangilinan J."/>
            <person name="Lipzen A."/>
            <person name="Riley R."/>
            <person name="Andreopoulos W."/>
            <person name="He G."/>
            <person name="Johnson J."/>
            <person name="Barry K.W."/>
            <person name="Grigoriev I.V."/>
            <person name="Nagy L."/>
            <person name="Hibbett D."/>
            <person name="Henrissat B."/>
            <person name="Matheny P.B."/>
            <person name="Labbe J."/>
            <person name="Martin F."/>
        </authorList>
    </citation>
    <scope>NUCLEOTIDE SEQUENCE</scope>
    <source>
        <strain evidence="1">HHB10654</strain>
    </source>
</reference>
<name>A0ACB8SDP5_9AGAM</name>
<proteinExistence type="predicted"/>
<sequence>PAFLYASSTYDPDNADTGLLRSELLVHQHIFDGPSTTSESKPGKRRTKRGQSKIHGLKRVTARTIAYSATLERWNLSPADDWRMPDAFEYQAFFDAVVDILEDNPDTAWCEETLAWWNR</sequence>
<reference evidence="1" key="2">
    <citation type="journal article" date="2022" name="New Phytol.">
        <title>Evolutionary transition to the ectomycorrhizal habit in the genomes of a hyperdiverse lineage of mushroom-forming fungi.</title>
        <authorList>
            <person name="Looney B."/>
            <person name="Miyauchi S."/>
            <person name="Morin E."/>
            <person name="Drula E."/>
            <person name="Courty P.E."/>
            <person name="Kohler A."/>
            <person name="Kuo A."/>
            <person name="LaButti K."/>
            <person name="Pangilinan J."/>
            <person name="Lipzen A."/>
            <person name="Riley R."/>
            <person name="Andreopoulos W."/>
            <person name="He G."/>
            <person name="Johnson J."/>
            <person name="Nolan M."/>
            <person name="Tritt A."/>
            <person name="Barry K.W."/>
            <person name="Grigoriev I.V."/>
            <person name="Nagy L.G."/>
            <person name="Hibbett D."/>
            <person name="Henrissat B."/>
            <person name="Matheny P.B."/>
            <person name="Labbe J."/>
            <person name="Martin F.M."/>
        </authorList>
    </citation>
    <scope>NUCLEOTIDE SEQUENCE</scope>
    <source>
        <strain evidence="1">HHB10654</strain>
    </source>
</reference>
<feature type="non-terminal residue" evidence="1">
    <location>
        <position position="1"/>
    </location>
</feature>
<evidence type="ECO:0000313" key="2">
    <source>
        <dbReference type="Proteomes" id="UP000814140"/>
    </source>
</evidence>
<feature type="non-terminal residue" evidence="1">
    <location>
        <position position="119"/>
    </location>
</feature>
<gene>
    <name evidence="1" type="ORF">BV25DRAFT_1762315</name>
</gene>
<dbReference type="EMBL" id="MU277490">
    <property type="protein sequence ID" value="KAI0054348.1"/>
    <property type="molecule type" value="Genomic_DNA"/>
</dbReference>
<dbReference type="Proteomes" id="UP000814140">
    <property type="component" value="Unassembled WGS sequence"/>
</dbReference>
<accession>A0ACB8SDP5</accession>
<organism evidence="1 2">
    <name type="scientific">Artomyces pyxidatus</name>
    <dbReference type="NCBI Taxonomy" id="48021"/>
    <lineage>
        <taxon>Eukaryota</taxon>
        <taxon>Fungi</taxon>
        <taxon>Dikarya</taxon>
        <taxon>Basidiomycota</taxon>
        <taxon>Agaricomycotina</taxon>
        <taxon>Agaricomycetes</taxon>
        <taxon>Russulales</taxon>
        <taxon>Auriscalpiaceae</taxon>
        <taxon>Artomyces</taxon>
    </lineage>
</organism>
<protein>
    <submittedName>
        <fullName evidence="1">Uncharacterized protein</fullName>
    </submittedName>
</protein>
<keyword evidence="2" id="KW-1185">Reference proteome</keyword>
<comment type="caution">
    <text evidence="1">The sequence shown here is derived from an EMBL/GenBank/DDBJ whole genome shotgun (WGS) entry which is preliminary data.</text>
</comment>
<evidence type="ECO:0000313" key="1">
    <source>
        <dbReference type="EMBL" id="KAI0054348.1"/>
    </source>
</evidence>